<dbReference type="PANTHER" id="PTHR33121:SF79">
    <property type="entry name" value="CYCLIC DI-GMP PHOSPHODIESTERASE PDED-RELATED"/>
    <property type="match status" value="1"/>
</dbReference>
<dbReference type="Proteomes" id="UP000199771">
    <property type="component" value="Unassembled WGS sequence"/>
</dbReference>
<keyword evidence="1" id="KW-0812">Transmembrane</keyword>
<evidence type="ECO:0000259" key="2">
    <source>
        <dbReference type="PROSITE" id="PS50883"/>
    </source>
</evidence>
<dbReference type="InterPro" id="IPR003660">
    <property type="entry name" value="HAMP_dom"/>
</dbReference>
<dbReference type="InterPro" id="IPR043128">
    <property type="entry name" value="Rev_trsase/Diguanyl_cyclase"/>
</dbReference>
<evidence type="ECO:0000313" key="5">
    <source>
        <dbReference type="EMBL" id="SFF26411.1"/>
    </source>
</evidence>
<dbReference type="OrthoDB" id="9804951at2"/>
<dbReference type="CDD" id="cd01948">
    <property type="entry name" value="EAL"/>
    <property type="match status" value="1"/>
</dbReference>
<sequence>MTVRTKFIAVIVLVNLAIALAGVLMLSLLGSDQDIEPELRGRANRISMSIAISRALSEAHYQAEQAQQAFAAGADPAPALQRLEQALDAAVGQLRFLPSAEAERVARVQALLGEHIDPIKALLLQPPTPDTLAQLSAWTLDLQYRTGRAFADLLETDNSSGLAGALRGLATLRGRLGIALGIVGGAWLLSLALSVWAYRRLIQPLGAVTGSLNAVLTGHQPNQRLQETPDEFGDIVRAIRKLRAQAEHIRRIAYEDPGTGLPNRNSLDLELREVRRLRPIDGTHGLILIGIDTYDSLRSGFGLRTAEAIMRAAAERLHALDHMPVSVFRVEPQILGVLVDRGIAEAVTRADLKRITAEAFSRLGEPVEVENQRYLLGFSAGAAIYPDDARDPEEYVNVCLEALRQARTDGTGQLRFGERGHTHRQRKHLVLAEQIRAGLREGQFIPFFQPVVDAARGKVIGAEVLVRWRQPDGRVVLPGEFILIAEGSETIRDMTRAVLIQACRSVKAWAERGFVLTVSFNLSPKLLSPYILQICREALTESGLPPSQLIAEVTETALVGHLDAAAEILRLLRASGIQLCLDDFGTGYSSITHLYRFQIDRIKIDPIVARAAAHNARAAEIIRSLAELASRLSMSLVVEGVETEEDARRLRELGCALQQGFLYSRALPEEQFIEWSRQFESRAVAA</sequence>
<feature type="domain" description="EAL" evidence="2">
    <location>
        <begin position="428"/>
        <end position="680"/>
    </location>
</feature>
<dbReference type="InterPro" id="IPR035919">
    <property type="entry name" value="EAL_sf"/>
</dbReference>
<keyword evidence="1" id="KW-1133">Transmembrane helix</keyword>
<accession>A0A1I2HCX0</accession>
<organism evidence="5 6">
    <name type="scientific">Fontimonas thermophila</name>
    <dbReference type="NCBI Taxonomy" id="1076937"/>
    <lineage>
        <taxon>Bacteria</taxon>
        <taxon>Pseudomonadati</taxon>
        <taxon>Pseudomonadota</taxon>
        <taxon>Gammaproteobacteria</taxon>
        <taxon>Nevskiales</taxon>
        <taxon>Nevskiaceae</taxon>
        <taxon>Fontimonas</taxon>
    </lineage>
</organism>
<dbReference type="PANTHER" id="PTHR33121">
    <property type="entry name" value="CYCLIC DI-GMP PHOSPHODIESTERASE PDEF"/>
    <property type="match status" value="1"/>
</dbReference>
<dbReference type="EMBL" id="FOOC01000001">
    <property type="protein sequence ID" value="SFF26411.1"/>
    <property type="molecule type" value="Genomic_DNA"/>
</dbReference>
<protein>
    <submittedName>
        <fullName evidence="5">HAMP domain-containing protein</fullName>
    </submittedName>
</protein>
<dbReference type="PROSITE" id="PS50887">
    <property type="entry name" value="GGDEF"/>
    <property type="match status" value="1"/>
</dbReference>
<feature type="transmembrane region" description="Helical" evidence="1">
    <location>
        <begin position="6"/>
        <end position="30"/>
    </location>
</feature>
<dbReference type="Pfam" id="PF00990">
    <property type="entry name" value="GGDEF"/>
    <property type="match status" value="1"/>
</dbReference>
<dbReference type="InterPro" id="IPR001633">
    <property type="entry name" value="EAL_dom"/>
</dbReference>
<evidence type="ECO:0000256" key="1">
    <source>
        <dbReference type="SAM" id="Phobius"/>
    </source>
</evidence>
<keyword evidence="6" id="KW-1185">Reference proteome</keyword>
<dbReference type="SMART" id="SM00052">
    <property type="entry name" value="EAL"/>
    <property type="match status" value="1"/>
</dbReference>
<dbReference type="GO" id="GO:0007165">
    <property type="term" value="P:signal transduction"/>
    <property type="evidence" value="ECO:0007669"/>
    <property type="project" value="InterPro"/>
</dbReference>
<dbReference type="GO" id="GO:0071111">
    <property type="term" value="F:cyclic-guanylate-specific phosphodiesterase activity"/>
    <property type="evidence" value="ECO:0007669"/>
    <property type="project" value="InterPro"/>
</dbReference>
<dbReference type="SMART" id="SM00267">
    <property type="entry name" value="GGDEF"/>
    <property type="match status" value="1"/>
</dbReference>
<evidence type="ECO:0000259" key="4">
    <source>
        <dbReference type="PROSITE" id="PS50887"/>
    </source>
</evidence>
<dbReference type="STRING" id="1076937.SAMN04488120_101263"/>
<feature type="domain" description="GGDEF" evidence="4">
    <location>
        <begin position="282"/>
        <end position="419"/>
    </location>
</feature>
<dbReference type="InterPro" id="IPR050706">
    <property type="entry name" value="Cyclic-di-GMP_PDE-like"/>
</dbReference>
<dbReference type="Gene3D" id="6.10.340.10">
    <property type="match status" value="1"/>
</dbReference>
<reference evidence="5 6" key="1">
    <citation type="submission" date="2016-10" db="EMBL/GenBank/DDBJ databases">
        <authorList>
            <person name="de Groot N.N."/>
        </authorList>
    </citation>
    <scope>NUCLEOTIDE SEQUENCE [LARGE SCALE GENOMIC DNA]</scope>
    <source>
        <strain evidence="5 6">DSM 23609</strain>
    </source>
</reference>
<dbReference type="Gene3D" id="3.30.70.270">
    <property type="match status" value="1"/>
</dbReference>
<dbReference type="SUPFAM" id="SSF141868">
    <property type="entry name" value="EAL domain-like"/>
    <property type="match status" value="1"/>
</dbReference>
<keyword evidence="1" id="KW-0472">Membrane</keyword>
<gene>
    <name evidence="5" type="ORF">SAMN04488120_101263</name>
</gene>
<dbReference type="SUPFAM" id="SSF55073">
    <property type="entry name" value="Nucleotide cyclase"/>
    <property type="match status" value="1"/>
</dbReference>
<dbReference type="AlphaFoldDB" id="A0A1I2HCX0"/>
<dbReference type="PROSITE" id="PS50885">
    <property type="entry name" value="HAMP"/>
    <property type="match status" value="1"/>
</dbReference>
<dbReference type="InterPro" id="IPR000160">
    <property type="entry name" value="GGDEF_dom"/>
</dbReference>
<dbReference type="Gene3D" id="3.20.20.450">
    <property type="entry name" value="EAL domain"/>
    <property type="match status" value="1"/>
</dbReference>
<feature type="domain" description="HAMP" evidence="3">
    <location>
        <begin position="199"/>
        <end position="251"/>
    </location>
</feature>
<dbReference type="GO" id="GO:0016020">
    <property type="term" value="C:membrane"/>
    <property type="evidence" value="ECO:0007669"/>
    <property type="project" value="InterPro"/>
</dbReference>
<evidence type="ECO:0000259" key="3">
    <source>
        <dbReference type="PROSITE" id="PS50885"/>
    </source>
</evidence>
<proteinExistence type="predicted"/>
<dbReference type="PROSITE" id="PS50883">
    <property type="entry name" value="EAL"/>
    <property type="match status" value="1"/>
</dbReference>
<dbReference type="Pfam" id="PF00563">
    <property type="entry name" value="EAL"/>
    <property type="match status" value="1"/>
</dbReference>
<dbReference type="RefSeq" id="WP_091530461.1">
    <property type="nucleotide sequence ID" value="NZ_FOOC01000001.1"/>
</dbReference>
<name>A0A1I2HCX0_9GAMM</name>
<dbReference type="InterPro" id="IPR029787">
    <property type="entry name" value="Nucleotide_cyclase"/>
</dbReference>
<evidence type="ECO:0000313" key="6">
    <source>
        <dbReference type="Proteomes" id="UP000199771"/>
    </source>
</evidence>